<evidence type="ECO:0000313" key="2">
    <source>
        <dbReference type="Proteomes" id="UP000829398"/>
    </source>
</evidence>
<comment type="caution">
    <text evidence="1">The sequence shown here is derived from an EMBL/GenBank/DDBJ whole genome shotgun (WGS) entry which is preliminary data.</text>
</comment>
<keyword evidence="2" id="KW-1185">Reference proteome</keyword>
<dbReference type="Proteomes" id="UP000829398">
    <property type="component" value="Chromosome 4"/>
</dbReference>
<accession>A0ACB8LDX8</accession>
<proteinExistence type="predicted"/>
<gene>
    <name evidence="1" type="ORF">KPL71_012776</name>
</gene>
<dbReference type="EMBL" id="CM039173">
    <property type="protein sequence ID" value="KAH9771674.1"/>
    <property type="molecule type" value="Genomic_DNA"/>
</dbReference>
<organism evidence="1 2">
    <name type="scientific">Citrus sinensis</name>
    <name type="common">Sweet orange</name>
    <name type="synonym">Citrus aurantium var. sinensis</name>
    <dbReference type="NCBI Taxonomy" id="2711"/>
    <lineage>
        <taxon>Eukaryota</taxon>
        <taxon>Viridiplantae</taxon>
        <taxon>Streptophyta</taxon>
        <taxon>Embryophyta</taxon>
        <taxon>Tracheophyta</taxon>
        <taxon>Spermatophyta</taxon>
        <taxon>Magnoliopsida</taxon>
        <taxon>eudicotyledons</taxon>
        <taxon>Gunneridae</taxon>
        <taxon>Pentapetalae</taxon>
        <taxon>rosids</taxon>
        <taxon>malvids</taxon>
        <taxon>Sapindales</taxon>
        <taxon>Rutaceae</taxon>
        <taxon>Aurantioideae</taxon>
        <taxon>Citrus</taxon>
    </lineage>
</organism>
<evidence type="ECO:0000313" key="1">
    <source>
        <dbReference type="EMBL" id="KAH9771674.1"/>
    </source>
</evidence>
<sequence>MAGGRRKGGNKAKAKSQLSLGDLVLAKVKGFPAWPAKISRPEDWDRAPDPKKYFVQFFGTQEIAFVAPVDIQAFTSESKSKLSARCQGKTVKYFAQAVKEICVAFEELQKKKSSESRLDNDRSALGFEAASVDGEDVDLKDGTCAVIPNGETKTEDICDFGTKLEPCSNSLGETESEDIKRSISCHADDILSPVLSSEKSMKVSNGSQSKDEASSDNKEDINKHPDKGQKAFPNGHKLKKMASGSKKAFDGSVGGQKGNLDVTSLKDDSSGQCVNIPDSDKQHKDISDGKIASNGSIAELSQDGLKSDSDIGTGKTKDLLRAKRGFKGSDVEDTIASSKGEVSGNKKSAQAGTTGKLRLGTNGNLNPVKKSKCIDSKDVPAKLSATKSTKTDLSSSNIVDCKMVEYSDSKDSTSHVKREMVLALKAQSVKRNVGPDGSGDEAVLPLTKRRKRALEAMSSSATLKSDKVERVSVEVKNDMVRPPVPLLAKRRRAVCLFDDDDDDEPKTPIHGGSTRNSKALLPSVSDTHLQSSANAQQSDSARDSTGVENSIKKETPSQSLNESVLPGQLVSGERRPASDVGTGAGKAESEQLSSKEAKAILFSPKSPHLASAAKTAAEQQKASKSLVNKGPSTGSLKKVQAMSGKISDSMTSSQNHVPSQRNKPASSGERPKSTPKAASRINDHAVLAETSMEHSYTPTEILEANREVRSSSLIDSKTPDSAVSLKHLIAAAQAKRKQAHLQQFSFGNPNAGFTSFGDGQGGSPSPSAFQSFLPGTGNMLHADTQGLNNRTNLASPSTHVNQSTAQQLDTEEVEEKRVNSGHTAGGGSLSGGTEAAVARDAFEGMIETLSRTKESIGRATRLAIDCAKHGISSEVVELLIQKLESEPSFHRKVDLFFLVDSITQCSHNQKGVAGASYIPTVQAALPRLLGAAAPPGTGARENRRQCLKVLRLWLERKIFPDSLLRRYMDDIGVSNDETSSGFSLRRPSRSERAIDDPIREMEGMLVDEYGSNATFQLPGLLSSHVFEDDEEEDLPSITFNEDGHASPAEQTRASGESDTCTVTPNDRRHCILEDVDGELEMEDVSGHQKDESGSFETDQRSGSDRILHPASNNYSELPPLPEGSPPLPPESPPPLPPLPPSPPPPPPPPPPSSPSPPPPPPPPPVSSLPPPPPPLGPPPPLVSQSSVVQSQPSLVSQPVPPHSSVQSSPQLAYQPPVPREYCNTSCGNQIVQMAGNTLGGHVDAAVKNEMFPQQSPCFVPTGMGNSREPSGFNSSRQMECGHSEMYLNPQASQPNQQFQQGNPPFVQRPMHPGLAQAPSNHFSFPKPPIQQHSHQHYPHPYALPSHPDSQRRFVTDEQWRMSSGEFSTDSQHGVWMGGRRTPPQSGPPFVQDAGYFRPPVDRQPTNNMGFQTNNLPTPQIPGHGVSQMLPCRPDMSALNCWRPG</sequence>
<reference evidence="2" key="1">
    <citation type="journal article" date="2023" name="Hortic. Res.">
        <title>A chromosome-level phased genome enabling allele-level studies in sweet orange: a case study on citrus Huanglongbing tolerance.</title>
        <authorList>
            <person name="Wu B."/>
            <person name="Yu Q."/>
            <person name="Deng Z."/>
            <person name="Duan Y."/>
            <person name="Luo F."/>
            <person name="Gmitter F. Jr."/>
        </authorList>
    </citation>
    <scope>NUCLEOTIDE SEQUENCE [LARGE SCALE GENOMIC DNA]</scope>
    <source>
        <strain evidence="2">cv. Valencia</strain>
    </source>
</reference>
<name>A0ACB8LDX8_CITSI</name>
<protein>
    <submittedName>
        <fullName evidence="1">ENHANCER OF AG-4 protein 2</fullName>
    </submittedName>
</protein>